<name>A0A1E1X037_9ACAR</name>
<evidence type="ECO:0000256" key="1">
    <source>
        <dbReference type="SAM" id="SignalP"/>
    </source>
</evidence>
<feature type="non-terminal residue" evidence="2">
    <location>
        <position position="1"/>
    </location>
</feature>
<evidence type="ECO:0000313" key="2">
    <source>
        <dbReference type="EMBL" id="JAT92607.1"/>
    </source>
</evidence>
<reference evidence="2" key="1">
    <citation type="journal article" date="2017" name="Front. Cell. Infect. Microbiol.">
        <title>The Distinct Transcriptional Response of the Midgut of Amblyomma sculptum and Amblyomma aureolatum Ticks to Rickettsia rickettsii Correlates to Their Differences in Susceptibility to Infection.</title>
        <authorList>
            <person name="Martins L.A."/>
            <person name="Galletti M.F.B.M."/>
            <person name="Ribeiro J.M."/>
            <person name="Fujita A."/>
            <person name="Costa F.B."/>
            <person name="Labruna M.B."/>
            <person name="Daffre S."/>
            <person name="Fogaca A.C."/>
        </authorList>
    </citation>
    <scope>NUCLEOTIDE SEQUENCE</scope>
</reference>
<accession>A0A1E1X037</accession>
<feature type="chain" id="PRO_5009115812" evidence="1">
    <location>
        <begin position="19"/>
        <end position="95"/>
    </location>
</feature>
<proteinExistence type="evidence at transcript level"/>
<protein>
    <submittedName>
        <fullName evidence="2">Putative secreted protein</fullName>
    </submittedName>
</protein>
<feature type="signal peptide" evidence="1">
    <location>
        <begin position="1"/>
        <end position="18"/>
    </location>
</feature>
<dbReference type="EMBL" id="GFAC01006581">
    <property type="protein sequence ID" value="JAT92607.1"/>
    <property type="molecule type" value="mRNA"/>
</dbReference>
<keyword evidence="1" id="KW-0732">Signal</keyword>
<organism evidence="2">
    <name type="scientific">Amblyomma aureolatum</name>
    <dbReference type="NCBI Taxonomy" id="187763"/>
    <lineage>
        <taxon>Eukaryota</taxon>
        <taxon>Metazoa</taxon>
        <taxon>Ecdysozoa</taxon>
        <taxon>Arthropoda</taxon>
        <taxon>Chelicerata</taxon>
        <taxon>Arachnida</taxon>
        <taxon>Acari</taxon>
        <taxon>Parasitiformes</taxon>
        <taxon>Ixodida</taxon>
        <taxon>Ixodoidea</taxon>
        <taxon>Ixodidae</taxon>
        <taxon>Amblyomminae</taxon>
        <taxon>Amblyomma</taxon>
    </lineage>
</organism>
<sequence>FTDSIVLSFILACPLAESFCNRAFDFVLVHLVTQSLLTRAVKVELFPLCKLENSASTSARDLRHCTSSYGTLYSQLPMRPAPVLAYSWKLTLTPP</sequence>
<dbReference type="AlphaFoldDB" id="A0A1E1X037"/>